<evidence type="ECO:0000313" key="6">
    <source>
        <dbReference type="Proteomes" id="UP000325161"/>
    </source>
</evidence>
<protein>
    <submittedName>
        <fullName evidence="5">DegT/DnrJ/EryC1/StrS aminotransferase family protein</fullName>
    </submittedName>
</protein>
<dbReference type="InterPro" id="IPR015422">
    <property type="entry name" value="PyrdxlP-dep_Trfase_small"/>
</dbReference>
<dbReference type="PIRSF" id="PIRSF000390">
    <property type="entry name" value="PLP_StrS"/>
    <property type="match status" value="1"/>
</dbReference>
<feature type="active site" description="Proton acceptor" evidence="2">
    <location>
        <position position="185"/>
    </location>
</feature>
<dbReference type="Proteomes" id="UP000325161">
    <property type="component" value="Chromosome"/>
</dbReference>
<dbReference type="GO" id="GO:0030170">
    <property type="term" value="F:pyridoxal phosphate binding"/>
    <property type="evidence" value="ECO:0007669"/>
    <property type="project" value="TreeGrafter"/>
</dbReference>
<sequence length="402" mass="44309">MLNTPFAPWPAFTAEEVDAVRRVLLSNQVNYWTGEEGREFEREFAEWCQTEYAVALNNGTLALDAALYALGIGPGDDVIVTPRTFFASVSCIVNAGARPIFADVDLDSQNITADSIREVITPNTRAIICVHLAGMPCDMDPIMALAANHGLYVIEDCAQAHGARYKGRPVGSIGHIGTWSFCQDKIISTGGEGGMVTTNDRRLWSAMWSFKDHGKSWDAIYNRQKPFGFNWVHESFGTNARMLEVQAAIGRIQLRRLDQWVSARQANLARLHETAQWHPAVRVPVTPNAVEHAAYRGYLFIQPDQLAAGWNRDRILSEINAAGVPCYHGSSPEVYLERAFSGTGLVPPTRLPNAALLGETSLAFLVHPTLSNEDMDKTVAALDEVLPRACATRTLRRRATAC</sequence>
<dbReference type="Gene3D" id="3.90.1150.10">
    <property type="entry name" value="Aspartate Aminotransferase, domain 1"/>
    <property type="match status" value="1"/>
</dbReference>
<dbReference type="PANTHER" id="PTHR30244:SF34">
    <property type="entry name" value="DTDP-4-AMINO-4,6-DIDEOXYGALACTOSE TRANSAMINASE"/>
    <property type="match status" value="1"/>
</dbReference>
<organism evidence="5 6">
    <name type="scientific">Pigmentiphaga aceris</name>
    <dbReference type="NCBI Taxonomy" id="1940612"/>
    <lineage>
        <taxon>Bacteria</taxon>
        <taxon>Pseudomonadati</taxon>
        <taxon>Pseudomonadota</taxon>
        <taxon>Betaproteobacteria</taxon>
        <taxon>Burkholderiales</taxon>
        <taxon>Alcaligenaceae</taxon>
        <taxon>Pigmentiphaga</taxon>
    </lineage>
</organism>
<evidence type="ECO:0000256" key="4">
    <source>
        <dbReference type="RuleBase" id="RU004508"/>
    </source>
</evidence>
<dbReference type="CDD" id="cd00616">
    <property type="entry name" value="AHBA_syn"/>
    <property type="match status" value="1"/>
</dbReference>
<dbReference type="AlphaFoldDB" id="A0A5C0B3T0"/>
<evidence type="ECO:0000256" key="3">
    <source>
        <dbReference type="PIRSR" id="PIRSR000390-2"/>
    </source>
</evidence>
<keyword evidence="5" id="KW-0808">Transferase</keyword>
<dbReference type="GO" id="GO:0000271">
    <property type="term" value="P:polysaccharide biosynthetic process"/>
    <property type="evidence" value="ECO:0007669"/>
    <property type="project" value="TreeGrafter"/>
</dbReference>
<accession>A0A5C0B3T0</accession>
<evidence type="ECO:0000256" key="2">
    <source>
        <dbReference type="PIRSR" id="PIRSR000390-1"/>
    </source>
</evidence>
<keyword evidence="6" id="KW-1185">Reference proteome</keyword>
<evidence type="ECO:0000256" key="1">
    <source>
        <dbReference type="ARBA" id="ARBA00037999"/>
    </source>
</evidence>
<feature type="modified residue" description="N6-(pyridoxal phosphate)lysine" evidence="3">
    <location>
        <position position="185"/>
    </location>
</feature>
<name>A0A5C0B3T0_9BURK</name>
<dbReference type="Gene3D" id="3.40.640.10">
    <property type="entry name" value="Type I PLP-dependent aspartate aminotransferase-like (Major domain)"/>
    <property type="match status" value="1"/>
</dbReference>
<dbReference type="InterPro" id="IPR015424">
    <property type="entry name" value="PyrdxlP-dep_Trfase"/>
</dbReference>
<dbReference type="OrthoDB" id="9804264at2"/>
<dbReference type="EMBL" id="CP043046">
    <property type="protein sequence ID" value="QEI07187.1"/>
    <property type="molecule type" value="Genomic_DNA"/>
</dbReference>
<dbReference type="PANTHER" id="PTHR30244">
    <property type="entry name" value="TRANSAMINASE"/>
    <property type="match status" value="1"/>
</dbReference>
<keyword evidence="3 4" id="KW-0663">Pyridoxal phosphate</keyword>
<comment type="similarity">
    <text evidence="1 4">Belongs to the DegT/DnrJ/EryC1 family.</text>
</comment>
<gene>
    <name evidence="5" type="ORF">FXN63_16075</name>
</gene>
<keyword evidence="5" id="KW-0032">Aminotransferase</keyword>
<reference evidence="5 6" key="1">
    <citation type="submission" date="2019-08" db="EMBL/GenBank/DDBJ databases">
        <title>Amphibian skin-associated Pigmentiphaga: genome sequence and occurrence across geography and hosts.</title>
        <authorList>
            <person name="Bletz M.C."/>
            <person name="Bunk B."/>
            <person name="Sproeer C."/>
            <person name="Biwer P."/>
            <person name="Reiter S."/>
            <person name="Rabemananjara F.C.E."/>
            <person name="Schulz S."/>
            <person name="Overmann J."/>
            <person name="Vences M."/>
        </authorList>
    </citation>
    <scope>NUCLEOTIDE SEQUENCE [LARGE SCALE GENOMIC DNA]</scope>
    <source>
        <strain evidence="5 6">Mada1488</strain>
    </source>
</reference>
<dbReference type="SUPFAM" id="SSF53383">
    <property type="entry name" value="PLP-dependent transferases"/>
    <property type="match status" value="1"/>
</dbReference>
<dbReference type="Pfam" id="PF01041">
    <property type="entry name" value="DegT_DnrJ_EryC1"/>
    <property type="match status" value="1"/>
</dbReference>
<proteinExistence type="inferred from homology"/>
<dbReference type="InterPro" id="IPR015421">
    <property type="entry name" value="PyrdxlP-dep_Trfase_major"/>
</dbReference>
<dbReference type="InterPro" id="IPR000653">
    <property type="entry name" value="DegT/StrS_aminotransferase"/>
</dbReference>
<dbReference type="GO" id="GO:0008483">
    <property type="term" value="F:transaminase activity"/>
    <property type="evidence" value="ECO:0007669"/>
    <property type="project" value="UniProtKB-KW"/>
</dbReference>
<dbReference type="KEGG" id="pacr:FXN63_16075"/>
<dbReference type="RefSeq" id="WP_148816234.1">
    <property type="nucleotide sequence ID" value="NZ_CP043046.1"/>
</dbReference>
<evidence type="ECO:0000313" key="5">
    <source>
        <dbReference type="EMBL" id="QEI07187.1"/>
    </source>
</evidence>